<dbReference type="STRING" id="671143.DAMO_3040"/>
<gene>
    <name evidence="1" type="ORF">DAMO_3040</name>
</gene>
<dbReference type="HOGENOM" id="CLU_2988085_0_0_0"/>
<reference evidence="1 2" key="1">
    <citation type="journal article" date="2010" name="Nature">
        <title>Nitrite-driven anaerobic methane oxidation by oxygenic bacteria.</title>
        <authorList>
            <person name="Ettwig K.F."/>
            <person name="Butler M.K."/>
            <person name="Le Paslier D."/>
            <person name="Pelletier E."/>
            <person name="Mangenot S."/>
            <person name="Kuypers M.M.M."/>
            <person name="Schreiber F."/>
            <person name="Dutilh B.E."/>
            <person name="Zedelius J."/>
            <person name="de Beer D."/>
            <person name="Gloerich J."/>
            <person name="Wessels H.J.C.T."/>
            <person name="van Allen T."/>
            <person name="Luesken F."/>
            <person name="Wu M."/>
            <person name="van de Pas-Schoonen K.T."/>
            <person name="Op den Camp H.J.M."/>
            <person name="Janssen-Megens E.M."/>
            <person name="Francoijs K-J."/>
            <person name="Stunnenberg H."/>
            <person name="Weissenbach J."/>
            <person name="Jetten M.S.M."/>
            <person name="Strous M."/>
        </authorList>
    </citation>
    <scope>NUCLEOTIDE SEQUENCE [LARGE SCALE GENOMIC DNA]</scope>
</reference>
<dbReference type="EMBL" id="FP565575">
    <property type="protein sequence ID" value="CBE70113.1"/>
    <property type="molecule type" value="Genomic_DNA"/>
</dbReference>
<dbReference type="AlphaFoldDB" id="D5MMJ1"/>
<dbReference type="KEGG" id="mox:DAMO_3040"/>
<protein>
    <submittedName>
        <fullName evidence="1">Uncharacterized protein</fullName>
    </submittedName>
</protein>
<dbReference type="Proteomes" id="UP000006898">
    <property type="component" value="Chromosome"/>
</dbReference>
<accession>D5MMJ1</accession>
<name>D5MMJ1_METO1</name>
<evidence type="ECO:0000313" key="1">
    <source>
        <dbReference type="EMBL" id="CBE70113.1"/>
    </source>
</evidence>
<sequence length="57" mass="6478">MASPCQSSEAAVFLGLPRFKRRVIFTLYSLHANLSLRTIIRDNTDSDEFFTVWDAAV</sequence>
<organism evidence="1 2">
    <name type="scientific">Methylomirabilis oxygeniifera</name>
    <dbReference type="NCBI Taxonomy" id="671143"/>
    <lineage>
        <taxon>Bacteria</taxon>
        <taxon>Candidatus Methylomirabilota</taxon>
        <taxon>Candidatus Methylomirabilia</taxon>
        <taxon>Candidatus Methylomirabilales</taxon>
        <taxon>Candidatus Methylomirabilaceae</taxon>
        <taxon>Candidatus Methylomirabilis</taxon>
    </lineage>
</organism>
<proteinExistence type="predicted"/>
<evidence type="ECO:0000313" key="2">
    <source>
        <dbReference type="Proteomes" id="UP000006898"/>
    </source>
</evidence>